<keyword evidence="7 12" id="KW-0378">Hydrolase</keyword>
<reference evidence="14 15" key="2">
    <citation type="journal article" date="2020" name="Int. J. Syst. Evol. Microbiol.">
        <title>Sulfuracidifex tepidarius gen. nov., sp. nov. and transfer of Sulfolobus metallicus Huber and Stetter 1992 to the genus Sulfuracidifex as Sulfuracidifex metallicus comb. nov.</title>
        <authorList>
            <person name="Itoh T."/>
            <person name="Miura T."/>
            <person name="Sakai H.D."/>
            <person name="Kato S."/>
            <person name="Ohkuma M."/>
            <person name="Takashina T."/>
        </authorList>
    </citation>
    <scope>NUCLEOTIDE SEQUENCE</scope>
    <source>
        <strain evidence="13 15">IC-006</strain>
        <strain evidence="14">IC-007</strain>
    </source>
</reference>
<evidence type="ECO:0000313" key="16">
    <source>
        <dbReference type="Proteomes" id="UP000325030"/>
    </source>
</evidence>
<evidence type="ECO:0000313" key="15">
    <source>
        <dbReference type="Proteomes" id="UP000322983"/>
    </source>
</evidence>
<dbReference type="HAMAP" id="MF_01006">
    <property type="entry name" value="Undec_diphosphatase"/>
    <property type="match status" value="1"/>
</dbReference>
<dbReference type="Proteomes" id="UP000322983">
    <property type="component" value="Chromosome"/>
</dbReference>
<evidence type="ECO:0000256" key="1">
    <source>
        <dbReference type="ARBA" id="ARBA00004651"/>
    </source>
</evidence>
<evidence type="ECO:0000256" key="11">
    <source>
        <dbReference type="ARBA" id="ARBA00047594"/>
    </source>
</evidence>
<comment type="subcellular location">
    <subcellularLocation>
        <location evidence="1 12">Cell membrane</location>
        <topology evidence="1 12">Multi-pass membrane protein</topology>
    </subcellularLocation>
</comment>
<dbReference type="PANTHER" id="PTHR30622">
    <property type="entry name" value="UNDECAPRENYL-DIPHOSPHATASE"/>
    <property type="match status" value="1"/>
</dbReference>
<evidence type="ECO:0000256" key="10">
    <source>
        <dbReference type="ARBA" id="ARBA00032707"/>
    </source>
</evidence>
<dbReference type="EMBL" id="AP018930">
    <property type="protein sequence ID" value="BBG27077.1"/>
    <property type="molecule type" value="Genomic_DNA"/>
</dbReference>
<dbReference type="GeneID" id="41717944"/>
<reference evidence="16" key="1">
    <citation type="submission" date="2018-09" db="EMBL/GenBank/DDBJ databases">
        <title>Complete Genome Sequencing of Sulfolobus sp. JCM 16834.</title>
        <authorList>
            <person name="Kato S."/>
            <person name="Itoh T."/>
            <person name="Ohkuma M."/>
        </authorList>
    </citation>
    <scope>NUCLEOTIDE SEQUENCE [LARGE SCALE GENOMIC DNA]</scope>
    <source>
        <strain evidence="16">IC-007</strain>
    </source>
</reference>
<dbReference type="KEGG" id="step:IC006_1630"/>
<keyword evidence="9 12" id="KW-0472">Membrane</keyword>
<keyword evidence="15" id="KW-1185">Reference proteome</keyword>
<organism evidence="14 16">
    <name type="scientific">Sulfuracidifex tepidarius</name>
    <dbReference type="NCBI Taxonomy" id="1294262"/>
    <lineage>
        <taxon>Archaea</taxon>
        <taxon>Thermoproteota</taxon>
        <taxon>Thermoprotei</taxon>
        <taxon>Sulfolobales</taxon>
        <taxon>Sulfolobaceae</taxon>
        <taxon>Sulfuracidifex</taxon>
    </lineage>
</organism>
<dbReference type="OrthoDB" id="65864at2157"/>
<dbReference type="EMBL" id="AP018929">
    <property type="protein sequence ID" value="BBG24320.1"/>
    <property type="molecule type" value="Genomic_DNA"/>
</dbReference>
<evidence type="ECO:0000256" key="6">
    <source>
        <dbReference type="ARBA" id="ARBA00022692"/>
    </source>
</evidence>
<feature type="transmembrane region" description="Helical" evidence="12">
    <location>
        <begin position="222"/>
        <end position="243"/>
    </location>
</feature>
<dbReference type="AlphaFoldDB" id="A0A510E3Q1"/>
<keyword evidence="6 12" id="KW-0812">Transmembrane</keyword>
<feature type="transmembrane region" description="Helical" evidence="12">
    <location>
        <begin position="83"/>
        <end position="106"/>
    </location>
</feature>
<proteinExistence type="inferred from homology"/>
<dbReference type="STRING" id="1294262.GCA_001316085_00398"/>
<evidence type="ECO:0000256" key="9">
    <source>
        <dbReference type="ARBA" id="ARBA00023136"/>
    </source>
</evidence>
<dbReference type="Pfam" id="PF02673">
    <property type="entry name" value="BacA"/>
    <property type="match status" value="1"/>
</dbReference>
<accession>A0A510E3Q1</accession>
<dbReference type="RefSeq" id="WP_149528566.1">
    <property type="nucleotide sequence ID" value="NZ_AP018929.1"/>
</dbReference>
<dbReference type="Proteomes" id="UP000325030">
    <property type="component" value="Chromosome"/>
</dbReference>
<dbReference type="GO" id="GO:0005886">
    <property type="term" value="C:plasma membrane"/>
    <property type="evidence" value="ECO:0007669"/>
    <property type="project" value="UniProtKB-SubCell"/>
</dbReference>
<evidence type="ECO:0000313" key="13">
    <source>
        <dbReference type="EMBL" id="BBG24320.1"/>
    </source>
</evidence>
<feature type="transmembrane region" description="Helical" evidence="12">
    <location>
        <begin position="112"/>
        <end position="135"/>
    </location>
</feature>
<feature type="transmembrane region" description="Helical" evidence="12">
    <location>
        <begin position="255"/>
        <end position="278"/>
    </location>
</feature>
<dbReference type="PANTHER" id="PTHR30622:SF2">
    <property type="entry name" value="UNDECAPRENYL-DIPHOSPHATASE"/>
    <property type="match status" value="1"/>
</dbReference>
<evidence type="ECO:0000256" key="4">
    <source>
        <dbReference type="ARBA" id="ARBA00021581"/>
    </source>
</evidence>
<evidence type="ECO:0000313" key="14">
    <source>
        <dbReference type="EMBL" id="BBG27077.1"/>
    </source>
</evidence>
<protein>
    <recommendedName>
        <fullName evidence="4 12">Undecaprenyl-diphosphatase</fullName>
        <ecNumber evidence="3 12">3.6.1.27</ecNumber>
    </recommendedName>
    <alternativeName>
        <fullName evidence="10 12">Undecaprenyl pyrophosphate phosphatase</fullName>
    </alternativeName>
</protein>
<feature type="transmembrane region" description="Helical" evidence="12">
    <location>
        <begin position="194"/>
        <end position="216"/>
    </location>
</feature>
<evidence type="ECO:0000256" key="8">
    <source>
        <dbReference type="ARBA" id="ARBA00022989"/>
    </source>
</evidence>
<evidence type="ECO:0000256" key="7">
    <source>
        <dbReference type="ARBA" id="ARBA00022801"/>
    </source>
</evidence>
<sequence length="279" mass="29628">MNFIVLGIVLGLVQGISEWIPISSKTQILLVSSFLLGLGFSSGYAFGLFMEIGTIIAAIIYFRKEFMEVILAILGKGTKNDIIMLKYLLTATVVTGLMGVPIYLFVVSLVKGPVIGVPMMILGTVLIIDGITIFFTRRSYVPKKGISELTWKDFVIVGFAQGLAALPGVSRSGMTTSALILLGVKPEEAFRLSFIALIPASLGAIGVTVLFSRHIIANTLGLISYDALGIAILVATVISLILINALLRFARSNKILLLVFSLGALALASGILSSLTGFG</sequence>
<dbReference type="NCBIfam" id="NF001398">
    <property type="entry name" value="PRK00281.3-5"/>
    <property type="match status" value="1"/>
</dbReference>
<accession>A0A510DWE4</accession>
<keyword evidence="8 12" id="KW-1133">Transmembrane helix</keyword>
<evidence type="ECO:0000256" key="12">
    <source>
        <dbReference type="HAMAP-Rule" id="MF_01006"/>
    </source>
</evidence>
<comment type="catalytic activity">
    <reaction evidence="11 12">
        <text>di-trans,octa-cis-undecaprenyl diphosphate + H2O = di-trans,octa-cis-undecaprenyl phosphate + phosphate + H(+)</text>
        <dbReference type="Rhea" id="RHEA:28094"/>
        <dbReference type="ChEBI" id="CHEBI:15377"/>
        <dbReference type="ChEBI" id="CHEBI:15378"/>
        <dbReference type="ChEBI" id="CHEBI:43474"/>
        <dbReference type="ChEBI" id="CHEBI:58405"/>
        <dbReference type="ChEBI" id="CHEBI:60392"/>
        <dbReference type="EC" id="3.6.1.27"/>
    </reaction>
</comment>
<comment type="similarity">
    <text evidence="2 12">Belongs to the UppP family.</text>
</comment>
<comment type="function">
    <text evidence="12">Catalyzes the dephosphorylation of undecaprenyl diphosphate (UPP).</text>
</comment>
<feature type="transmembrane region" description="Helical" evidence="12">
    <location>
        <begin position="41"/>
        <end position="62"/>
    </location>
</feature>
<evidence type="ECO:0000256" key="2">
    <source>
        <dbReference type="ARBA" id="ARBA00010621"/>
    </source>
</evidence>
<dbReference type="GO" id="GO:0050380">
    <property type="term" value="F:undecaprenyl-diphosphatase activity"/>
    <property type="evidence" value="ECO:0007669"/>
    <property type="project" value="UniProtKB-UniRule"/>
</dbReference>
<name>A0A510E3Q1_9CREN</name>
<evidence type="ECO:0000256" key="3">
    <source>
        <dbReference type="ARBA" id="ARBA00012374"/>
    </source>
</evidence>
<gene>
    <name evidence="12" type="primary">uppP</name>
    <name evidence="13" type="ORF">IC006_1630</name>
    <name evidence="14" type="ORF">IC007_1607</name>
</gene>
<keyword evidence="5 12" id="KW-1003">Cell membrane</keyword>
<dbReference type="InterPro" id="IPR003824">
    <property type="entry name" value="UppP"/>
</dbReference>
<evidence type="ECO:0000256" key="5">
    <source>
        <dbReference type="ARBA" id="ARBA00022475"/>
    </source>
</evidence>
<dbReference type="EC" id="3.6.1.27" evidence="3 12"/>